<comment type="caution">
    <text evidence="6">Lacks conserved residue(s) required for the propagation of feature annotation.</text>
</comment>
<evidence type="ECO:0000313" key="7">
    <source>
        <dbReference type="EMBL" id="QSQ09527.1"/>
    </source>
</evidence>
<dbReference type="GO" id="GO:0005737">
    <property type="term" value="C:cytoplasm"/>
    <property type="evidence" value="ECO:0007669"/>
    <property type="project" value="UniProtKB-SubCell"/>
</dbReference>
<evidence type="ECO:0000256" key="4">
    <source>
        <dbReference type="ARBA" id="ARBA00022801"/>
    </source>
</evidence>
<keyword evidence="5 6" id="KW-0546">Nucleotide metabolism</keyword>
<feature type="site" description="Important for substrate specificity" evidence="6">
    <location>
        <position position="70"/>
    </location>
</feature>
<feature type="site" description="Important for substrate specificity" evidence="6">
    <location>
        <position position="12"/>
    </location>
</feature>
<keyword evidence="3 6" id="KW-0963">Cytoplasm</keyword>
<dbReference type="Proteomes" id="UP000662904">
    <property type="component" value="Chromosome"/>
</dbReference>
<dbReference type="KEGG" id="kme:H0A61_01898"/>
<dbReference type="HAMAP" id="MF_00528">
    <property type="entry name" value="Maf"/>
    <property type="match status" value="1"/>
</dbReference>
<dbReference type="Gene3D" id="3.90.950.10">
    <property type="match status" value="1"/>
</dbReference>
<feature type="active site" description="Proton acceptor" evidence="6">
    <location>
        <position position="69"/>
    </location>
</feature>
<name>A0A8A0RQ48_9FIRM</name>
<sequence>MKKIILASASPRRKQLLEQMKLKFEVIPSNIFEDYQENREPEEVARDLAERKATDIARISEDSLVIGADTVVFLDEILGKPKDEREALKILKKLSGKTHYVITGIAVIDSSTKKLVVDHEKTAVKMKKISEEEIKAYISTGEPMDKAGAYGIQGLGSVFVEEIHGCYFNVVGLPISKLYSILKGFGVDLFKEEVRKQDGKGFE</sequence>
<comment type="catalytic activity">
    <reaction evidence="6">
        <text>dTTP + H2O = dTMP + diphosphate + H(+)</text>
        <dbReference type="Rhea" id="RHEA:28534"/>
        <dbReference type="ChEBI" id="CHEBI:15377"/>
        <dbReference type="ChEBI" id="CHEBI:15378"/>
        <dbReference type="ChEBI" id="CHEBI:33019"/>
        <dbReference type="ChEBI" id="CHEBI:37568"/>
        <dbReference type="ChEBI" id="CHEBI:63528"/>
        <dbReference type="EC" id="3.6.1.9"/>
    </reaction>
</comment>
<feature type="site" description="Important for substrate specificity" evidence="6">
    <location>
        <position position="153"/>
    </location>
</feature>
<evidence type="ECO:0000256" key="5">
    <source>
        <dbReference type="ARBA" id="ARBA00023080"/>
    </source>
</evidence>
<comment type="cofactor">
    <cofactor evidence="1 6">
        <name>a divalent metal cation</name>
        <dbReference type="ChEBI" id="CHEBI:60240"/>
    </cofactor>
</comment>
<dbReference type="CDD" id="cd00555">
    <property type="entry name" value="Maf"/>
    <property type="match status" value="1"/>
</dbReference>
<comment type="function">
    <text evidence="6">Nucleoside triphosphate pyrophosphatase that hydrolyzes dTTP and UTP. May have a dual role in cell division arrest and in preventing the incorporation of modified nucleotides into cellular nucleic acids.</text>
</comment>
<evidence type="ECO:0000256" key="3">
    <source>
        <dbReference type="ARBA" id="ARBA00022490"/>
    </source>
</evidence>
<evidence type="ECO:0000256" key="1">
    <source>
        <dbReference type="ARBA" id="ARBA00001968"/>
    </source>
</evidence>
<dbReference type="FunFam" id="3.90.950.10:FF:000005">
    <property type="entry name" value="7-methyl-GTP pyrophosphatase"/>
    <property type="match status" value="1"/>
</dbReference>
<dbReference type="EC" id="3.6.1.9" evidence="6"/>
<dbReference type="SUPFAM" id="SSF52972">
    <property type="entry name" value="ITPase-like"/>
    <property type="match status" value="1"/>
</dbReference>
<proteinExistence type="inferred from homology"/>
<evidence type="ECO:0000256" key="2">
    <source>
        <dbReference type="ARBA" id="ARBA00004496"/>
    </source>
</evidence>
<dbReference type="PANTHER" id="PTHR43213:SF5">
    <property type="entry name" value="BIFUNCTIONAL DTTP_UTP PYROPHOSPHATASE_METHYLTRANSFERASE PROTEIN-RELATED"/>
    <property type="match status" value="1"/>
</dbReference>
<accession>A0A8A0RQ48</accession>
<dbReference type="EMBL" id="CP059066">
    <property type="protein sequence ID" value="QSQ09527.1"/>
    <property type="molecule type" value="Genomic_DNA"/>
</dbReference>
<keyword evidence="4 6" id="KW-0378">Hydrolase</keyword>
<comment type="subcellular location">
    <subcellularLocation>
        <location evidence="2 6">Cytoplasm</location>
    </subcellularLocation>
</comment>
<comment type="similarity">
    <text evidence="6">Belongs to the Maf family. YhdE subfamily.</text>
</comment>
<dbReference type="GO" id="GO:0047429">
    <property type="term" value="F:nucleoside triphosphate diphosphatase activity"/>
    <property type="evidence" value="ECO:0007669"/>
    <property type="project" value="UniProtKB-EC"/>
</dbReference>
<keyword evidence="8" id="KW-1185">Reference proteome</keyword>
<evidence type="ECO:0000256" key="6">
    <source>
        <dbReference type="HAMAP-Rule" id="MF_00528"/>
    </source>
</evidence>
<evidence type="ECO:0000313" key="8">
    <source>
        <dbReference type="Proteomes" id="UP000662904"/>
    </source>
</evidence>
<dbReference type="InterPro" id="IPR003697">
    <property type="entry name" value="Maf-like"/>
</dbReference>
<gene>
    <name evidence="7" type="primary">maf</name>
    <name evidence="7" type="ORF">H0A61_01898</name>
</gene>
<dbReference type="PIRSF" id="PIRSF006305">
    <property type="entry name" value="Maf"/>
    <property type="match status" value="1"/>
</dbReference>
<dbReference type="Pfam" id="PF02545">
    <property type="entry name" value="Maf"/>
    <property type="match status" value="1"/>
</dbReference>
<dbReference type="RefSeq" id="WP_206706882.1">
    <property type="nucleotide sequence ID" value="NZ_CP059066.1"/>
</dbReference>
<protein>
    <recommendedName>
        <fullName evidence="6">dTTP/UTP pyrophosphatase</fullName>
        <shortName evidence="6">dTTPase/UTPase</shortName>
        <ecNumber evidence="6">3.6.1.9</ecNumber>
    </recommendedName>
    <alternativeName>
        <fullName evidence="6">Nucleoside triphosphate pyrophosphatase</fullName>
    </alternativeName>
    <alternativeName>
        <fullName evidence="6">Nucleotide pyrophosphatase</fullName>
        <shortName evidence="6">Nucleotide PPase</shortName>
    </alternativeName>
</protein>
<dbReference type="GO" id="GO:0009117">
    <property type="term" value="P:nucleotide metabolic process"/>
    <property type="evidence" value="ECO:0007669"/>
    <property type="project" value="UniProtKB-KW"/>
</dbReference>
<dbReference type="InterPro" id="IPR029001">
    <property type="entry name" value="ITPase-like_fam"/>
</dbReference>
<dbReference type="AlphaFoldDB" id="A0A8A0RQ48"/>
<reference evidence="7" key="1">
    <citation type="submission" date="2020-07" db="EMBL/GenBank/DDBJ databases">
        <title>Koleobacter methoxysyntrophicus gen. nov., sp. nov., a novel anaerobic bacterium isolated from deep subsurface oil field and proposal of Koleobacterales ord. nov. in the phylum Firmicutes.</title>
        <authorList>
            <person name="Sakamoto S."/>
            <person name="Tamaki H."/>
        </authorList>
    </citation>
    <scope>NUCLEOTIDE SEQUENCE</scope>
    <source>
        <strain evidence="7">NRmbB1</strain>
    </source>
</reference>
<comment type="catalytic activity">
    <reaction evidence="6">
        <text>UTP + H2O = UMP + diphosphate + H(+)</text>
        <dbReference type="Rhea" id="RHEA:29395"/>
        <dbReference type="ChEBI" id="CHEBI:15377"/>
        <dbReference type="ChEBI" id="CHEBI:15378"/>
        <dbReference type="ChEBI" id="CHEBI:33019"/>
        <dbReference type="ChEBI" id="CHEBI:46398"/>
        <dbReference type="ChEBI" id="CHEBI:57865"/>
        <dbReference type="EC" id="3.6.1.9"/>
    </reaction>
</comment>
<dbReference type="PANTHER" id="PTHR43213">
    <property type="entry name" value="BIFUNCTIONAL DTTP/UTP PYROPHOSPHATASE/METHYLTRANSFERASE PROTEIN-RELATED"/>
    <property type="match status" value="1"/>
</dbReference>
<dbReference type="NCBIfam" id="TIGR00172">
    <property type="entry name" value="maf"/>
    <property type="match status" value="1"/>
</dbReference>
<organism evidence="7 8">
    <name type="scientific">Koleobacter methoxysyntrophicus</name>
    <dbReference type="NCBI Taxonomy" id="2751313"/>
    <lineage>
        <taxon>Bacteria</taxon>
        <taxon>Bacillati</taxon>
        <taxon>Bacillota</taxon>
        <taxon>Clostridia</taxon>
        <taxon>Koleobacterales</taxon>
        <taxon>Koleobacteraceae</taxon>
        <taxon>Koleobacter</taxon>
    </lineage>
</organism>